<dbReference type="Proteomes" id="UP000682733">
    <property type="component" value="Unassembled WGS sequence"/>
</dbReference>
<dbReference type="InterPro" id="IPR023299">
    <property type="entry name" value="ATPase_P-typ_cyto_dom_N"/>
</dbReference>
<keyword evidence="4" id="KW-0547">Nucleotide-binding</keyword>
<sequence>MLLKGMVQDDVDGSVQNGDAIIGINEDEQSVDAIKKNNIRQDSTIDLFANIDKSKLDNDVHLISLDELYERFHTDPIQGLTSEQVEHAQQQYGKNKITAPPKPGYVMLFIKQAFAGFNLILWVGGILAFLAWKPIGEPNPNIANLALGVVLCLVILTNSILNVYQEIKSIKIVASFSKLLPTLATVRRNGDEQQIVADQLVPGDIVLIRLGDKIPADCRLLLCDGLKVNNSDLTGESKPVSCTVQCTDVNFMESTNILYYSSMIVQGTGEACVISIGDKTVLGKMNALTRDSGHDEITGLHREVNRFVLFVCASTCVAIIILWITWGSWLNKDHKGFLSVSDNIINSIGMIVGFLPVGLPSAVTLVLTIVAKRMYNQRVLVKSLQIVETFNAVSVIATDKTGTLTQNKMTVSEILWDTQNVYKVPVPEYIPAQDETIIDTVRRLSVGAYNTARRLSMGAASVVKRLSSGNLTQVTQHETNPDIALPSLASEVNVQAFRDLLLGAALCNNAEKQFVQEAELGGDIGNMKSELKLVGDAADTALYNLCVDRCFIDVDKVRKVNPRLKALPFNSANKFMITGNLLESLELPPSEDDGRDVLITLKGAPDMVLNRCSTYKTNDNIVLNLSQDIKQRLVERQEELGKLHFSKNGYRVIAMCQQKMKKKGYDYLMSQYKQQEKERKEDQEDLSGFPSGEYSFIGLFSLLDPPRPEVPDAVLKARRAQIRVAMVTGDHPTTAQSIAKQVHILTTEIADINGIDTFKRSEKDGKFLLNLYRNGQLTGTHVPGEVKKLDIKESNTAKTTSEQIDDKPKPNIWRRAWSRIKLQFSDPQSEVNRDKQELIPYAIVVTGSEIQLMDDYMWDWVLSHQELVFARTSPEQKLKIVMEFQRRGEVVAVTGDGTNDAPALKRADLGVAMQAGTDVSKEAGDMILLDNNFASIIKAIETGRLLSDNLKKVAVYLLPGGSWSQIWPVFFNLWFGMPLALTAFLATVFCMLNDVFMSLVMVTEKPEKDIMSRPPANRNKDHLLNMKLLFHAYAVIGNIECFTGFFCFFYYYIDNGIPLNHILLQFENFTATNSHFIPDELNTIVYTGQCVYYCSVCLLQFFNFFTSRTRYTSFFSHNPFYGKGQNLYVIVGIGVSVGIQVIVTQIAWFNKVFQTAPVPVKYVLPTLGFGTAWFIIDELRKLYIRKYPLSFLAKIAW</sequence>
<evidence type="ECO:0000256" key="8">
    <source>
        <dbReference type="ARBA" id="ARBA00023136"/>
    </source>
</evidence>
<dbReference type="Gene3D" id="1.20.1110.10">
    <property type="entry name" value="Calcium-transporting ATPase, transmembrane domain"/>
    <property type="match status" value="2"/>
</dbReference>
<gene>
    <name evidence="11" type="ORF">OVA965_LOCUS16975</name>
    <name evidence="12" type="ORF">TMI583_LOCUS16985</name>
</gene>
<evidence type="ECO:0000256" key="3">
    <source>
        <dbReference type="ARBA" id="ARBA00022692"/>
    </source>
</evidence>
<dbReference type="Gene3D" id="3.40.1110.10">
    <property type="entry name" value="Calcium-transporting ATPase, cytoplasmic domain N"/>
    <property type="match status" value="1"/>
</dbReference>
<dbReference type="Pfam" id="PF00689">
    <property type="entry name" value="Cation_ATPase_C"/>
    <property type="match status" value="1"/>
</dbReference>
<keyword evidence="8 9" id="KW-0472">Membrane</keyword>
<evidence type="ECO:0000256" key="2">
    <source>
        <dbReference type="ARBA" id="ARBA00022475"/>
    </source>
</evidence>
<dbReference type="Gene3D" id="2.70.150.10">
    <property type="entry name" value="Calcium-transporting ATPase, cytoplasmic transduction domain A"/>
    <property type="match status" value="1"/>
</dbReference>
<dbReference type="EMBL" id="CAJOBA010008028">
    <property type="protein sequence ID" value="CAF3818411.1"/>
    <property type="molecule type" value="Genomic_DNA"/>
</dbReference>
<feature type="transmembrane region" description="Helical" evidence="9">
    <location>
        <begin position="981"/>
        <end position="1003"/>
    </location>
</feature>
<dbReference type="GO" id="GO:0005524">
    <property type="term" value="F:ATP binding"/>
    <property type="evidence" value="ECO:0007669"/>
    <property type="project" value="UniProtKB-KW"/>
</dbReference>
<dbReference type="GO" id="GO:0005886">
    <property type="term" value="C:plasma membrane"/>
    <property type="evidence" value="ECO:0007669"/>
    <property type="project" value="UniProtKB-SubCell"/>
</dbReference>
<evidence type="ECO:0000313" key="11">
    <source>
        <dbReference type="EMBL" id="CAF1051751.1"/>
    </source>
</evidence>
<dbReference type="Pfam" id="PF00122">
    <property type="entry name" value="E1-E2_ATPase"/>
    <property type="match status" value="1"/>
</dbReference>
<keyword evidence="6" id="KW-1278">Translocase</keyword>
<feature type="transmembrane region" description="Helical" evidence="9">
    <location>
        <begin position="953"/>
        <end position="975"/>
    </location>
</feature>
<dbReference type="EMBL" id="CAJNOK010008016">
    <property type="protein sequence ID" value="CAF1051751.1"/>
    <property type="molecule type" value="Genomic_DNA"/>
</dbReference>
<keyword evidence="2" id="KW-1003">Cell membrane</keyword>
<accession>A0A8S2DTB2</accession>
<dbReference type="InterPro" id="IPR001757">
    <property type="entry name" value="P_typ_ATPase"/>
</dbReference>
<name>A0A8S2DTB2_9BILA</name>
<keyword evidence="5" id="KW-0067">ATP-binding</keyword>
<dbReference type="GO" id="GO:0036376">
    <property type="term" value="P:sodium ion export across plasma membrane"/>
    <property type="evidence" value="ECO:0007669"/>
    <property type="project" value="TreeGrafter"/>
</dbReference>
<dbReference type="GO" id="GO:1990573">
    <property type="term" value="P:potassium ion import across plasma membrane"/>
    <property type="evidence" value="ECO:0007669"/>
    <property type="project" value="TreeGrafter"/>
</dbReference>
<evidence type="ECO:0000256" key="1">
    <source>
        <dbReference type="ARBA" id="ARBA00004651"/>
    </source>
</evidence>
<evidence type="ECO:0000256" key="4">
    <source>
        <dbReference type="ARBA" id="ARBA00022741"/>
    </source>
</evidence>
<evidence type="ECO:0000256" key="7">
    <source>
        <dbReference type="ARBA" id="ARBA00022989"/>
    </source>
</evidence>
<feature type="transmembrane region" description="Helical" evidence="9">
    <location>
        <begin position="142"/>
        <end position="161"/>
    </location>
</feature>
<proteinExistence type="predicted"/>
<dbReference type="PRINTS" id="PR00119">
    <property type="entry name" value="CATATPASE"/>
</dbReference>
<dbReference type="InterPro" id="IPR044492">
    <property type="entry name" value="P_typ_ATPase_HD_dom"/>
</dbReference>
<feature type="transmembrane region" description="Helical" evidence="9">
    <location>
        <begin position="104"/>
        <end position="130"/>
    </location>
</feature>
<dbReference type="PROSITE" id="PS00154">
    <property type="entry name" value="ATPASE_E1_E2"/>
    <property type="match status" value="1"/>
</dbReference>
<dbReference type="Pfam" id="PF08282">
    <property type="entry name" value="Hydrolase_3"/>
    <property type="match status" value="1"/>
</dbReference>
<dbReference type="InterPro" id="IPR018303">
    <property type="entry name" value="ATPase_P-typ_P_site"/>
</dbReference>
<dbReference type="SUPFAM" id="SSF81653">
    <property type="entry name" value="Calcium ATPase, transduction domain A"/>
    <property type="match status" value="1"/>
</dbReference>
<dbReference type="InterPro" id="IPR004014">
    <property type="entry name" value="ATPase_P-typ_cation-transptr_N"/>
</dbReference>
<evidence type="ECO:0000256" key="6">
    <source>
        <dbReference type="ARBA" id="ARBA00022967"/>
    </source>
</evidence>
<dbReference type="InterPro" id="IPR050510">
    <property type="entry name" value="Cation_transp_ATPase_P-type"/>
</dbReference>
<dbReference type="PANTHER" id="PTHR43294">
    <property type="entry name" value="SODIUM/POTASSIUM-TRANSPORTING ATPASE SUBUNIT ALPHA"/>
    <property type="match status" value="1"/>
</dbReference>
<feature type="transmembrane region" description="Helical" evidence="9">
    <location>
        <begin position="1127"/>
        <end position="1148"/>
    </location>
</feature>
<dbReference type="GO" id="GO:0030007">
    <property type="term" value="P:intracellular potassium ion homeostasis"/>
    <property type="evidence" value="ECO:0007669"/>
    <property type="project" value="TreeGrafter"/>
</dbReference>
<dbReference type="GO" id="GO:0016887">
    <property type="term" value="F:ATP hydrolysis activity"/>
    <property type="evidence" value="ECO:0007669"/>
    <property type="project" value="InterPro"/>
</dbReference>
<evidence type="ECO:0000256" key="5">
    <source>
        <dbReference type="ARBA" id="ARBA00022840"/>
    </source>
</evidence>
<dbReference type="Pfam" id="PF00690">
    <property type="entry name" value="Cation_ATPase_N"/>
    <property type="match status" value="1"/>
</dbReference>
<feature type="domain" description="Cation-transporting P-type ATPase N-terminal" evidence="10">
    <location>
        <begin position="59"/>
        <end position="133"/>
    </location>
</feature>
<feature type="transmembrane region" description="Helical" evidence="9">
    <location>
        <begin position="344"/>
        <end position="370"/>
    </location>
</feature>
<dbReference type="InterPro" id="IPR023298">
    <property type="entry name" value="ATPase_P-typ_TM_dom_sf"/>
</dbReference>
<dbReference type="SFLD" id="SFLDG00002">
    <property type="entry name" value="C1.7:_P-type_atpase_like"/>
    <property type="match status" value="1"/>
</dbReference>
<protein>
    <recommendedName>
        <fullName evidence="10">Cation-transporting P-type ATPase N-terminal domain-containing protein</fullName>
    </recommendedName>
</protein>
<dbReference type="InterPro" id="IPR006068">
    <property type="entry name" value="ATPase_P-typ_cation-transptr_C"/>
</dbReference>
<evidence type="ECO:0000256" key="9">
    <source>
        <dbReference type="SAM" id="Phobius"/>
    </source>
</evidence>
<dbReference type="PANTHER" id="PTHR43294:SF21">
    <property type="entry name" value="CATION TRANSPORTING ATPASE"/>
    <property type="match status" value="1"/>
</dbReference>
<dbReference type="InterPro" id="IPR008250">
    <property type="entry name" value="ATPase_P-typ_transduc_dom_A_sf"/>
</dbReference>
<dbReference type="AlphaFoldDB" id="A0A8S2DTB2"/>
<dbReference type="SUPFAM" id="SSF81665">
    <property type="entry name" value="Calcium ATPase, transmembrane domain M"/>
    <property type="match status" value="1"/>
</dbReference>
<evidence type="ECO:0000259" key="10">
    <source>
        <dbReference type="SMART" id="SM00831"/>
    </source>
</evidence>
<evidence type="ECO:0000313" key="13">
    <source>
        <dbReference type="Proteomes" id="UP000677228"/>
    </source>
</evidence>
<dbReference type="Pfam" id="PF13246">
    <property type="entry name" value="Cation_ATPase"/>
    <property type="match status" value="1"/>
</dbReference>
<dbReference type="Gene3D" id="3.40.50.1000">
    <property type="entry name" value="HAD superfamily/HAD-like"/>
    <property type="match status" value="2"/>
</dbReference>
<feature type="transmembrane region" description="Helical" evidence="9">
    <location>
        <begin position="1160"/>
        <end position="1176"/>
    </location>
</feature>
<dbReference type="PRINTS" id="PR00120">
    <property type="entry name" value="HATPASE"/>
</dbReference>
<dbReference type="GO" id="GO:0005391">
    <property type="term" value="F:P-type sodium:potassium-exchanging transporter activity"/>
    <property type="evidence" value="ECO:0007669"/>
    <property type="project" value="TreeGrafter"/>
</dbReference>
<dbReference type="SFLD" id="SFLDF00027">
    <property type="entry name" value="p-type_atpase"/>
    <property type="match status" value="1"/>
</dbReference>
<keyword evidence="7 9" id="KW-1133">Transmembrane helix</keyword>
<feature type="transmembrane region" description="Helical" evidence="9">
    <location>
        <begin position="1028"/>
        <end position="1053"/>
    </location>
</feature>
<keyword evidence="3 9" id="KW-0812">Transmembrane</keyword>
<comment type="subcellular location">
    <subcellularLocation>
        <location evidence="1">Cell membrane</location>
        <topology evidence="1">Multi-pass membrane protein</topology>
    </subcellularLocation>
</comment>
<dbReference type="InterPro" id="IPR036412">
    <property type="entry name" value="HAD-like_sf"/>
</dbReference>
<dbReference type="SUPFAM" id="SSF81660">
    <property type="entry name" value="Metal cation-transporting ATPase, ATP-binding domain N"/>
    <property type="match status" value="1"/>
</dbReference>
<feature type="transmembrane region" description="Helical" evidence="9">
    <location>
        <begin position="307"/>
        <end position="324"/>
    </location>
</feature>
<dbReference type="SFLD" id="SFLDS00003">
    <property type="entry name" value="Haloacid_Dehalogenase"/>
    <property type="match status" value="1"/>
</dbReference>
<dbReference type="Proteomes" id="UP000677228">
    <property type="component" value="Unassembled WGS sequence"/>
</dbReference>
<evidence type="ECO:0000313" key="12">
    <source>
        <dbReference type="EMBL" id="CAF3818411.1"/>
    </source>
</evidence>
<dbReference type="NCBIfam" id="TIGR01494">
    <property type="entry name" value="ATPase_P-type"/>
    <property type="match status" value="2"/>
</dbReference>
<comment type="caution">
    <text evidence="11">The sequence shown here is derived from an EMBL/GenBank/DDBJ whole genome shotgun (WGS) entry which is preliminary data.</text>
</comment>
<feature type="transmembrane region" description="Helical" evidence="9">
    <location>
        <begin position="1084"/>
        <end position="1106"/>
    </location>
</feature>
<dbReference type="GO" id="GO:0006883">
    <property type="term" value="P:intracellular sodium ion homeostasis"/>
    <property type="evidence" value="ECO:0007669"/>
    <property type="project" value="TreeGrafter"/>
</dbReference>
<dbReference type="GO" id="GO:1902600">
    <property type="term" value="P:proton transmembrane transport"/>
    <property type="evidence" value="ECO:0007669"/>
    <property type="project" value="TreeGrafter"/>
</dbReference>
<dbReference type="InterPro" id="IPR023214">
    <property type="entry name" value="HAD_sf"/>
</dbReference>
<dbReference type="SUPFAM" id="SSF56784">
    <property type="entry name" value="HAD-like"/>
    <property type="match status" value="1"/>
</dbReference>
<reference evidence="11" key="1">
    <citation type="submission" date="2021-02" db="EMBL/GenBank/DDBJ databases">
        <authorList>
            <person name="Nowell W R."/>
        </authorList>
    </citation>
    <scope>NUCLEOTIDE SEQUENCE</scope>
</reference>
<organism evidence="11 13">
    <name type="scientific">Didymodactylos carnosus</name>
    <dbReference type="NCBI Taxonomy" id="1234261"/>
    <lineage>
        <taxon>Eukaryota</taxon>
        <taxon>Metazoa</taxon>
        <taxon>Spiralia</taxon>
        <taxon>Gnathifera</taxon>
        <taxon>Rotifera</taxon>
        <taxon>Eurotatoria</taxon>
        <taxon>Bdelloidea</taxon>
        <taxon>Philodinida</taxon>
        <taxon>Philodinidae</taxon>
        <taxon>Didymodactylos</taxon>
    </lineage>
</organism>
<dbReference type="SMART" id="SM00831">
    <property type="entry name" value="Cation_ATPase_N"/>
    <property type="match status" value="1"/>
</dbReference>
<dbReference type="InterPro" id="IPR059000">
    <property type="entry name" value="ATPase_P-type_domA"/>
</dbReference>